<evidence type="ECO:0000313" key="2">
    <source>
        <dbReference type="EMBL" id="KAF2812631.1"/>
    </source>
</evidence>
<name>A0A6A6YV23_9PEZI</name>
<reference evidence="2 4" key="1">
    <citation type="journal article" date="2020" name="Stud. Mycol.">
        <title>101 Dothideomycetes genomes: a test case for predicting lifestyles and emergence of pathogens.</title>
        <authorList>
            <person name="Haridas S."/>
            <person name="Albert R."/>
            <person name="Binder M."/>
            <person name="Bloem J."/>
            <person name="Labutti K."/>
            <person name="Salamov A."/>
            <person name="Andreopoulos B."/>
            <person name="Baker S."/>
            <person name="Barry K."/>
            <person name="Bills G."/>
            <person name="Bluhm B."/>
            <person name="Cannon C."/>
            <person name="Castanera R."/>
            <person name="Culley D."/>
            <person name="Daum C."/>
            <person name="Ezra D."/>
            <person name="Gonzalez J."/>
            <person name="Henrissat B."/>
            <person name="Kuo A."/>
            <person name="Liang C."/>
            <person name="Lipzen A."/>
            <person name="Lutzoni F."/>
            <person name="Magnuson J."/>
            <person name="Mondo S."/>
            <person name="Nolan M."/>
            <person name="Ohm R."/>
            <person name="Pangilinan J."/>
            <person name="Park H.-J."/>
            <person name="Ramirez L."/>
            <person name="Alfaro M."/>
            <person name="Sun H."/>
            <person name="Tritt A."/>
            <person name="Yoshinaga Y."/>
            <person name="Zwiers L.-H."/>
            <person name="Turgeon B."/>
            <person name="Goodwin S."/>
            <person name="Spatafora J."/>
            <person name="Crous P."/>
            <person name="Grigoriev I."/>
        </authorList>
    </citation>
    <scope>NUCLEOTIDE SEQUENCE</scope>
    <source>
        <strain evidence="2 4">CBS 304.34</strain>
    </source>
</reference>
<keyword evidence="1" id="KW-1133">Transmembrane helix</keyword>
<evidence type="ECO:0000313" key="4">
    <source>
        <dbReference type="RefSeq" id="XP_033579595.1"/>
    </source>
</evidence>
<evidence type="ECO:0000313" key="3">
    <source>
        <dbReference type="Proteomes" id="UP000504636"/>
    </source>
</evidence>
<dbReference type="EMBL" id="MU003697">
    <property type="protein sequence ID" value="KAF2812631.1"/>
    <property type="molecule type" value="Genomic_DNA"/>
</dbReference>
<dbReference type="AlphaFoldDB" id="A0A6A6YV23"/>
<accession>A0A6A6YV23</accession>
<reference evidence="4" key="2">
    <citation type="submission" date="2020-04" db="EMBL/GenBank/DDBJ databases">
        <authorList>
            <consortium name="NCBI Genome Project"/>
        </authorList>
    </citation>
    <scope>NUCLEOTIDE SEQUENCE</scope>
    <source>
        <strain evidence="4">CBS 304.34</strain>
    </source>
</reference>
<dbReference type="OrthoDB" id="10449800at2759"/>
<feature type="transmembrane region" description="Helical" evidence="1">
    <location>
        <begin position="79"/>
        <end position="96"/>
    </location>
</feature>
<keyword evidence="1" id="KW-0812">Transmembrane</keyword>
<evidence type="ECO:0000256" key="1">
    <source>
        <dbReference type="SAM" id="Phobius"/>
    </source>
</evidence>
<keyword evidence="1" id="KW-0472">Membrane</keyword>
<reference evidence="4" key="3">
    <citation type="submission" date="2025-04" db="UniProtKB">
        <authorList>
            <consortium name="RefSeq"/>
        </authorList>
    </citation>
    <scope>IDENTIFICATION</scope>
    <source>
        <strain evidence="4">CBS 304.34</strain>
    </source>
</reference>
<feature type="transmembrane region" description="Helical" evidence="1">
    <location>
        <begin position="43"/>
        <end position="67"/>
    </location>
</feature>
<gene>
    <name evidence="2 4" type="ORF">BDZ99DRAFT_518449</name>
</gene>
<sequence>MLSLKRQLVHWLAAASPTFIALLVFVFGQAYKIHQHSYPLNVYYTTALGIATVWLGSIASTINYHCASDPIEAKTKNEALIHLFLGVVLVSQAEWIRLLLRRNTMFIIIYSTCLLNLPLDSKRDAGSSTRLIRPEIRSFWGLCFQANDTHLARLVQMVLMSPLSLVVDTLAFLISGWVLPKDVWQKIKDMNEHGSRERNTEVREDFKVEEEKLTSLDRSSVEALVEVSREPTKTPMTGIVVSSTMNNGRRL</sequence>
<keyword evidence="3" id="KW-1185">Reference proteome</keyword>
<feature type="transmembrane region" description="Helical" evidence="1">
    <location>
        <begin position="157"/>
        <end position="179"/>
    </location>
</feature>
<dbReference type="RefSeq" id="XP_033579595.1">
    <property type="nucleotide sequence ID" value="XM_033725290.1"/>
</dbReference>
<proteinExistence type="predicted"/>
<dbReference type="Proteomes" id="UP000504636">
    <property type="component" value="Unplaced"/>
</dbReference>
<dbReference type="GeneID" id="54466183"/>
<feature type="transmembrane region" description="Helical" evidence="1">
    <location>
        <begin position="12"/>
        <end position="31"/>
    </location>
</feature>
<protein>
    <submittedName>
        <fullName evidence="2 4">Uncharacterized protein</fullName>
    </submittedName>
</protein>
<organism evidence="2">
    <name type="scientific">Mytilinidion resinicola</name>
    <dbReference type="NCBI Taxonomy" id="574789"/>
    <lineage>
        <taxon>Eukaryota</taxon>
        <taxon>Fungi</taxon>
        <taxon>Dikarya</taxon>
        <taxon>Ascomycota</taxon>
        <taxon>Pezizomycotina</taxon>
        <taxon>Dothideomycetes</taxon>
        <taxon>Pleosporomycetidae</taxon>
        <taxon>Mytilinidiales</taxon>
        <taxon>Mytilinidiaceae</taxon>
        <taxon>Mytilinidion</taxon>
    </lineage>
</organism>